<evidence type="ECO:0000256" key="6">
    <source>
        <dbReference type="ARBA" id="ARBA00022691"/>
    </source>
</evidence>
<dbReference type="STRING" id="1230383.A0A1M8A5R4"/>
<evidence type="ECO:0000256" key="2">
    <source>
        <dbReference type="ARBA" id="ARBA00009140"/>
    </source>
</evidence>
<dbReference type="VEuPathDB" id="FungiDB:MSYG_2019"/>
<keyword evidence="9 10" id="KW-0472">Membrane</keyword>
<dbReference type="Gene3D" id="1.20.120.1630">
    <property type="match status" value="1"/>
</dbReference>
<feature type="transmembrane region" description="Helical" evidence="10">
    <location>
        <begin position="71"/>
        <end position="92"/>
    </location>
</feature>
<dbReference type="InterPro" id="IPR025770">
    <property type="entry name" value="PPMT_MeTrfase"/>
</dbReference>
<dbReference type="PROSITE" id="PS51564">
    <property type="entry name" value="SAM_ICMT"/>
    <property type="match status" value="1"/>
</dbReference>
<evidence type="ECO:0000256" key="10">
    <source>
        <dbReference type="RuleBase" id="RU362022"/>
    </source>
</evidence>
<comment type="subcellular location">
    <subcellularLocation>
        <location evidence="10">Endoplasmic reticulum membrane</location>
        <topology evidence="10">Multi-pass membrane protein</topology>
    </subcellularLocation>
    <subcellularLocation>
        <location evidence="1">Membrane</location>
        <topology evidence="1">Multi-pass membrane protein</topology>
    </subcellularLocation>
</comment>
<evidence type="ECO:0000256" key="5">
    <source>
        <dbReference type="ARBA" id="ARBA00022679"/>
    </source>
</evidence>
<keyword evidence="8 10" id="KW-1133">Transmembrane helix</keyword>
<feature type="transmembrane region" description="Helical" evidence="10">
    <location>
        <begin position="32"/>
        <end position="50"/>
    </location>
</feature>
<evidence type="ECO:0000313" key="12">
    <source>
        <dbReference type="Proteomes" id="UP000186303"/>
    </source>
</evidence>
<keyword evidence="7 10" id="KW-0812">Transmembrane</keyword>
<keyword evidence="5 11" id="KW-0808">Transferase</keyword>
<organism evidence="11 12">
    <name type="scientific">Malassezia sympodialis (strain ATCC 42132)</name>
    <name type="common">Atopic eczema-associated yeast</name>
    <dbReference type="NCBI Taxonomy" id="1230383"/>
    <lineage>
        <taxon>Eukaryota</taxon>
        <taxon>Fungi</taxon>
        <taxon>Dikarya</taxon>
        <taxon>Basidiomycota</taxon>
        <taxon>Ustilaginomycotina</taxon>
        <taxon>Malasseziomycetes</taxon>
        <taxon>Malasseziales</taxon>
        <taxon>Malasseziaceae</taxon>
        <taxon>Malassezia</taxon>
    </lineage>
</organism>
<protein>
    <recommendedName>
        <fullName evidence="3 10">Protein-S-isoprenylcysteine O-methyltransferase</fullName>
        <ecNumber evidence="3 10">2.1.1.100</ecNumber>
    </recommendedName>
</protein>
<evidence type="ECO:0000256" key="4">
    <source>
        <dbReference type="ARBA" id="ARBA00022603"/>
    </source>
</evidence>
<proteinExistence type="inferred from homology"/>
<dbReference type="EMBL" id="LT671823">
    <property type="protein sequence ID" value="SHO77677.1"/>
    <property type="molecule type" value="Genomic_DNA"/>
</dbReference>
<dbReference type="PANTHER" id="PTHR12714:SF9">
    <property type="entry name" value="PROTEIN-S-ISOPRENYLCYSTEINE O-METHYLTRANSFERASE"/>
    <property type="match status" value="1"/>
</dbReference>
<dbReference type="GO" id="GO:0005789">
    <property type="term" value="C:endoplasmic reticulum membrane"/>
    <property type="evidence" value="ECO:0007669"/>
    <property type="project" value="UniProtKB-SubCell"/>
</dbReference>
<comment type="caution">
    <text evidence="10">Lacks conserved residue(s) required for the propagation of feature annotation.</text>
</comment>
<dbReference type="PANTHER" id="PTHR12714">
    <property type="entry name" value="PROTEIN-S ISOPRENYLCYSTEINE O-METHYLTRANSFERASE"/>
    <property type="match status" value="1"/>
</dbReference>
<evidence type="ECO:0000256" key="7">
    <source>
        <dbReference type="ARBA" id="ARBA00022692"/>
    </source>
</evidence>
<dbReference type="InterPro" id="IPR007269">
    <property type="entry name" value="ICMT_MeTrfase"/>
</dbReference>
<keyword evidence="4 10" id="KW-0489">Methyltransferase</keyword>
<evidence type="ECO:0000256" key="8">
    <source>
        <dbReference type="ARBA" id="ARBA00022989"/>
    </source>
</evidence>
<dbReference type="AlphaFoldDB" id="A0A1M8A5R4"/>
<dbReference type="Proteomes" id="UP000186303">
    <property type="component" value="Chromosome 3"/>
</dbReference>
<dbReference type="EC" id="2.1.1.100" evidence="3 10"/>
<dbReference type="OrthoDB" id="422086at2759"/>
<keyword evidence="10" id="KW-0256">Endoplasmic reticulum</keyword>
<dbReference type="GO" id="GO:0004671">
    <property type="term" value="F:protein C-terminal S-isoprenylcysteine carboxyl O-methyltransferase activity"/>
    <property type="evidence" value="ECO:0007669"/>
    <property type="project" value="UniProtKB-EC"/>
</dbReference>
<evidence type="ECO:0000256" key="3">
    <source>
        <dbReference type="ARBA" id="ARBA00012151"/>
    </source>
</evidence>
<evidence type="ECO:0000313" key="11">
    <source>
        <dbReference type="EMBL" id="SHO77677.1"/>
    </source>
</evidence>
<evidence type="ECO:0000256" key="9">
    <source>
        <dbReference type="ARBA" id="ARBA00023136"/>
    </source>
</evidence>
<keyword evidence="6 10" id="KW-0949">S-adenosyl-L-methionine</keyword>
<dbReference type="OMA" id="GMVPQVW"/>
<reference evidence="12" key="1">
    <citation type="journal article" date="2017" name="Nucleic Acids Res.">
        <title>Proteogenomics produces comprehensive and highly accurate protein-coding gene annotation in a complete genome assembly of Malassezia sympodialis.</title>
        <authorList>
            <person name="Zhu Y."/>
            <person name="Engstroem P.G."/>
            <person name="Tellgren-Roth C."/>
            <person name="Baudo C.D."/>
            <person name="Kennell J.C."/>
            <person name="Sun S."/>
            <person name="Billmyre R.B."/>
            <person name="Schroeder M.S."/>
            <person name="Andersson A."/>
            <person name="Holm T."/>
            <person name="Sigurgeirsson B."/>
            <person name="Wu G."/>
            <person name="Sankaranarayanan S.R."/>
            <person name="Siddharthan R."/>
            <person name="Sanyal K."/>
            <person name="Lundeberg J."/>
            <person name="Nystedt B."/>
            <person name="Boekhout T."/>
            <person name="Dawson T.L. Jr."/>
            <person name="Heitman J."/>
            <person name="Scheynius A."/>
            <person name="Lehtioe J."/>
        </authorList>
    </citation>
    <scope>NUCLEOTIDE SEQUENCE [LARGE SCALE GENOMIC DNA]</scope>
    <source>
        <strain evidence="12">ATCC 42132</strain>
    </source>
</reference>
<keyword evidence="12" id="KW-1185">Reference proteome</keyword>
<comment type="similarity">
    <text evidence="2 10">Belongs to the class VI-like SAM-binding methyltransferase superfamily. Isoprenylcysteine carboxyl methyltransferase family.</text>
</comment>
<dbReference type="Pfam" id="PF04140">
    <property type="entry name" value="ICMT"/>
    <property type="match status" value="1"/>
</dbReference>
<dbReference type="GO" id="GO:0032259">
    <property type="term" value="P:methylation"/>
    <property type="evidence" value="ECO:0007669"/>
    <property type="project" value="UniProtKB-KW"/>
</dbReference>
<name>A0A1M8A5R4_MALS4</name>
<accession>A0A1M8A5R4</accession>
<evidence type="ECO:0000256" key="1">
    <source>
        <dbReference type="ARBA" id="ARBA00004141"/>
    </source>
</evidence>
<sequence length="257" mass="27627">MTPAAAAPAAPRAPWFFAARPVTFPRSLARPVGQVACTACALGVLAGVCAPRALALLGPLPAVPGLSAPPLHAYLVFWALFHMLEFVVTAYWNETHLQSDSFLLQNGAEYLAAHALGVCEFVLESHWAPAWKGHAGLHVLGVALLVYGQVLRTLAMVHASTNFTHALAHTKADGHVLVTTGVYAFARHPSYAGFFWWAVGTQVLLGNPVALVMFIVALTRFFADRIRVEEAALCAFFGDAYRAYRARVRAGVPLVVT</sequence>
<feature type="transmembrane region" description="Helical" evidence="10">
    <location>
        <begin position="194"/>
        <end position="218"/>
    </location>
</feature>
<gene>
    <name evidence="11" type="ORF">MSYG_2019</name>
</gene>
<comment type="catalytic activity">
    <reaction evidence="10">
        <text>[protein]-C-terminal S-[(2E,6E)-farnesyl]-L-cysteine + S-adenosyl-L-methionine = [protein]-C-terminal S-[(2E,6E)-farnesyl]-L-cysteine methyl ester + S-adenosyl-L-homocysteine</text>
        <dbReference type="Rhea" id="RHEA:21672"/>
        <dbReference type="Rhea" id="RHEA-COMP:12125"/>
        <dbReference type="Rhea" id="RHEA-COMP:12126"/>
        <dbReference type="ChEBI" id="CHEBI:57856"/>
        <dbReference type="ChEBI" id="CHEBI:59789"/>
        <dbReference type="ChEBI" id="CHEBI:90510"/>
        <dbReference type="ChEBI" id="CHEBI:90511"/>
        <dbReference type="EC" id="2.1.1.100"/>
    </reaction>
</comment>